<sequence>MRNNGLLQALSTNNFAKNPFKSIKNKDLKSSNPLMSSSTIGILSFEVANAMSKAILLYNSLSDTQISILHDQLLNSIFITTLVSTSESYLLNLVLAEKLEGLNRVATVVSRLGKRCKEPALVGFQHVYADLLKGHADGVGKLTFFFKDMDRTVKKMERYVISTANLYGGLGVLNEMEQGVMKFQSAQHHKETRRAFEQKIQWQRHDVWHLRNTSLWNQNYDKIIGLMARVVCTIYARICIVFGESSSPPPPPSTSQISISRPLRPEEGADVRRTPSGLWRCGGIGSGRILTDCISFRSSTTCEDMDASYLRINTDSSTNSRHCMDGGGISGRYGPKSKVTMQAETTTIGGSGLSLHYANIIIIMEKFLRYPHLVGEDASGELYQMLPSSLRTALRRNLRSSAAKKNTKGNEMATMYDSPLEAHIWKESIEDIMSWLGPPAHNMIRWQTERSFEQHRGAKRINNVLLVETLFFADREKTEAAICDVLVGLNYICRCEHQQNRLSDCRSSSADFDDWQLQY</sequence>
<evidence type="ECO:0000259" key="2">
    <source>
        <dbReference type="Pfam" id="PF05003"/>
    </source>
</evidence>
<organism evidence="4 5">
    <name type="scientific">Zostera marina</name>
    <name type="common">Eelgrass</name>
    <dbReference type="NCBI Taxonomy" id="29655"/>
    <lineage>
        <taxon>Eukaryota</taxon>
        <taxon>Viridiplantae</taxon>
        <taxon>Streptophyta</taxon>
        <taxon>Embryophyta</taxon>
        <taxon>Tracheophyta</taxon>
        <taxon>Spermatophyta</taxon>
        <taxon>Magnoliopsida</taxon>
        <taxon>Liliopsida</taxon>
        <taxon>Zosteraceae</taxon>
        <taxon>Zostera</taxon>
    </lineage>
</organism>
<dbReference type="PANTHER" id="PTHR31371">
    <property type="entry name" value="BNAC09G50660D PROTEIN"/>
    <property type="match status" value="1"/>
</dbReference>
<dbReference type="AlphaFoldDB" id="A0A0K9PMP9"/>
<proteinExistence type="predicted"/>
<evidence type="ECO:0008006" key="6">
    <source>
        <dbReference type="Google" id="ProtNLM"/>
    </source>
</evidence>
<dbReference type="InterPro" id="IPR021864">
    <property type="entry name" value="DUF3475"/>
</dbReference>
<keyword evidence="5" id="KW-1185">Reference proteome</keyword>
<protein>
    <recommendedName>
        <fullName evidence="6">DUF668 domain-containing protein</fullName>
    </recommendedName>
</protein>
<comment type="caution">
    <text evidence="4">The sequence shown here is derived from an EMBL/GenBank/DDBJ whole genome shotgun (WGS) entry which is preliminary data.</text>
</comment>
<dbReference type="OrthoDB" id="2018987at2759"/>
<dbReference type="EMBL" id="LFYR01000729">
    <property type="protein sequence ID" value="KMZ70348.1"/>
    <property type="molecule type" value="Genomic_DNA"/>
</dbReference>
<evidence type="ECO:0000259" key="3">
    <source>
        <dbReference type="Pfam" id="PF11961"/>
    </source>
</evidence>
<dbReference type="GO" id="GO:0045927">
    <property type="term" value="P:positive regulation of growth"/>
    <property type="evidence" value="ECO:0007669"/>
    <property type="project" value="InterPro"/>
</dbReference>
<dbReference type="InterPro" id="IPR007700">
    <property type="entry name" value="DUF668"/>
</dbReference>
<dbReference type="PANTHER" id="PTHR31371:SF2">
    <property type="entry name" value="PLANT_PROTEIN (DUF668)"/>
    <property type="match status" value="1"/>
</dbReference>
<accession>A0A0K9PMP9</accession>
<dbReference type="Pfam" id="PF11961">
    <property type="entry name" value="DUF3475"/>
    <property type="match status" value="1"/>
</dbReference>
<reference evidence="5" key="1">
    <citation type="journal article" date="2016" name="Nature">
        <title>The genome of the seagrass Zostera marina reveals angiosperm adaptation to the sea.</title>
        <authorList>
            <person name="Olsen J.L."/>
            <person name="Rouze P."/>
            <person name="Verhelst B."/>
            <person name="Lin Y.-C."/>
            <person name="Bayer T."/>
            <person name="Collen J."/>
            <person name="Dattolo E."/>
            <person name="De Paoli E."/>
            <person name="Dittami S."/>
            <person name="Maumus F."/>
            <person name="Michel G."/>
            <person name="Kersting A."/>
            <person name="Lauritano C."/>
            <person name="Lohaus R."/>
            <person name="Toepel M."/>
            <person name="Tonon T."/>
            <person name="Vanneste K."/>
            <person name="Amirebrahimi M."/>
            <person name="Brakel J."/>
            <person name="Bostroem C."/>
            <person name="Chovatia M."/>
            <person name="Grimwood J."/>
            <person name="Jenkins J.W."/>
            <person name="Jueterbock A."/>
            <person name="Mraz A."/>
            <person name="Stam W.T."/>
            <person name="Tice H."/>
            <person name="Bornberg-Bauer E."/>
            <person name="Green P.J."/>
            <person name="Pearson G.A."/>
            <person name="Procaccini G."/>
            <person name="Duarte C.M."/>
            <person name="Schmutz J."/>
            <person name="Reusch T.B.H."/>
            <person name="Van de Peer Y."/>
        </authorList>
    </citation>
    <scope>NUCLEOTIDE SEQUENCE [LARGE SCALE GENOMIC DNA]</scope>
    <source>
        <strain evidence="5">cv. Finnish</strain>
    </source>
</reference>
<feature type="domain" description="DUF668" evidence="2">
    <location>
        <begin position="347"/>
        <end position="445"/>
    </location>
</feature>
<evidence type="ECO:0000313" key="4">
    <source>
        <dbReference type="EMBL" id="KMZ70348.1"/>
    </source>
</evidence>
<evidence type="ECO:0000256" key="1">
    <source>
        <dbReference type="SAM" id="MobiDB-lite"/>
    </source>
</evidence>
<feature type="domain" description="DUF3475" evidence="3">
    <location>
        <begin position="42"/>
        <end position="98"/>
    </location>
</feature>
<dbReference type="Proteomes" id="UP000036987">
    <property type="component" value="Unassembled WGS sequence"/>
</dbReference>
<dbReference type="Pfam" id="PF05003">
    <property type="entry name" value="DUF668"/>
    <property type="match status" value="1"/>
</dbReference>
<evidence type="ECO:0000313" key="5">
    <source>
        <dbReference type="Proteomes" id="UP000036987"/>
    </source>
</evidence>
<feature type="region of interest" description="Disordered" evidence="1">
    <location>
        <begin position="246"/>
        <end position="271"/>
    </location>
</feature>
<gene>
    <name evidence="4" type="ORF">ZOSMA_1G03300</name>
</gene>
<name>A0A0K9PMP9_ZOSMR</name>